<sequence>MASRTKYDYAHNLEYIYTHKSCMIGECVRAHKLNQS</sequence>
<dbReference type="AlphaFoldDB" id="A0A2P2PYI5"/>
<name>A0A2P2PYI5_RHIMU</name>
<evidence type="ECO:0000313" key="1">
    <source>
        <dbReference type="EMBL" id="MBX59802.1"/>
    </source>
</evidence>
<protein>
    <submittedName>
        <fullName evidence="1">Uncharacterized protein</fullName>
    </submittedName>
</protein>
<organism evidence="1">
    <name type="scientific">Rhizophora mucronata</name>
    <name type="common">Asiatic mangrove</name>
    <dbReference type="NCBI Taxonomy" id="61149"/>
    <lineage>
        <taxon>Eukaryota</taxon>
        <taxon>Viridiplantae</taxon>
        <taxon>Streptophyta</taxon>
        <taxon>Embryophyta</taxon>
        <taxon>Tracheophyta</taxon>
        <taxon>Spermatophyta</taxon>
        <taxon>Magnoliopsida</taxon>
        <taxon>eudicotyledons</taxon>
        <taxon>Gunneridae</taxon>
        <taxon>Pentapetalae</taxon>
        <taxon>rosids</taxon>
        <taxon>fabids</taxon>
        <taxon>Malpighiales</taxon>
        <taxon>Rhizophoraceae</taxon>
        <taxon>Rhizophora</taxon>
    </lineage>
</organism>
<accession>A0A2P2PYI5</accession>
<proteinExistence type="predicted"/>
<reference evidence="1" key="1">
    <citation type="submission" date="2018-02" db="EMBL/GenBank/DDBJ databases">
        <title>Rhizophora mucronata_Transcriptome.</title>
        <authorList>
            <person name="Meera S.P."/>
            <person name="Sreeshan A."/>
            <person name="Augustine A."/>
        </authorList>
    </citation>
    <scope>NUCLEOTIDE SEQUENCE</scope>
    <source>
        <tissue evidence="1">Leaf</tissue>
    </source>
</reference>
<dbReference type="EMBL" id="GGEC01079318">
    <property type="protein sequence ID" value="MBX59802.1"/>
    <property type="molecule type" value="Transcribed_RNA"/>
</dbReference>